<name>A0ABT8IVQ0_9MICO</name>
<keyword evidence="3" id="KW-1185">Reference proteome</keyword>
<evidence type="ECO:0000259" key="1">
    <source>
        <dbReference type="PROSITE" id="PS51704"/>
    </source>
</evidence>
<evidence type="ECO:0000313" key="3">
    <source>
        <dbReference type="Proteomes" id="UP001174210"/>
    </source>
</evidence>
<comment type="caution">
    <text evidence="2">The sequence shown here is derived from an EMBL/GenBank/DDBJ whole genome shotgun (WGS) entry which is preliminary data.</text>
</comment>
<dbReference type="PANTHER" id="PTHR43805:SF1">
    <property type="entry name" value="GP-PDE DOMAIN-CONTAINING PROTEIN"/>
    <property type="match status" value="1"/>
</dbReference>
<accession>A0ABT8IVQ0</accession>
<protein>
    <submittedName>
        <fullName evidence="2">Glycerophosphodiester phosphodiesterase family protein</fullName>
    </submittedName>
</protein>
<feature type="domain" description="GP-PDE" evidence="1">
    <location>
        <begin position="9"/>
        <end position="245"/>
    </location>
</feature>
<sequence>MTFLAGPRPRIIAHRGLALDAPENTLLAFLRALSAGATHLETDIHVSADGVAVIAHDPGLGRVAGREVQVSQLTMSELRRIELGHGQGFCSLAEALDAFPEARFNIDVKDLRAAAPAVEVIRTARAQDRVLITSFATDRRRAVADAFPGVASSPAVPEFAPALVGAKLGVLPLVRRSLSGFAAVQVPERRGPVRIVTRRTVERFHAAGAEVHVWTVNDPKDMARLLDLGVDGIVTDRCDLLAALVKSRR</sequence>
<dbReference type="InterPro" id="IPR017946">
    <property type="entry name" value="PLC-like_Pdiesterase_TIM-brl"/>
</dbReference>
<dbReference type="EMBL" id="JAROCB010000001">
    <property type="protein sequence ID" value="MDN4596129.1"/>
    <property type="molecule type" value="Genomic_DNA"/>
</dbReference>
<dbReference type="PANTHER" id="PTHR43805">
    <property type="entry name" value="GLYCEROPHOSPHORYL DIESTER PHOSPHODIESTERASE"/>
    <property type="match status" value="1"/>
</dbReference>
<dbReference type="Pfam" id="PF03009">
    <property type="entry name" value="GDPD"/>
    <property type="match status" value="1"/>
</dbReference>
<proteinExistence type="predicted"/>
<dbReference type="InterPro" id="IPR030395">
    <property type="entry name" value="GP_PDE_dom"/>
</dbReference>
<dbReference type="SUPFAM" id="SSF51695">
    <property type="entry name" value="PLC-like phosphodiesterases"/>
    <property type="match status" value="1"/>
</dbReference>
<dbReference type="Proteomes" id="UP001174210">
    <property type="component" value="Unassembled WGS sequence"/>
</dbReference>
<evidence type="ECO:0000313" key="2">
    <source>
        <dbReference type="EMBL" id="MDN4596129.1"/>
    </source>
</evidence>
<reference evidence="2" key="1">
    <citation type="submission" date="2023-03" db="EMBL/GenBank/DDBJ databases">
        <title>MT1 and MT2 Draft Genomes of Novel Species.</title>
        <authorList>
            <person name="Venkateswaran K."/>
        </authorList>
    </citation>
    <scope>NUCLEOTIDE SEQUENCE</scope>
    <source>
        <strain evidence="2">F6_8S_P_1A</strain>
    </source>
</reference>
<gene>
    <name evidence="2" type="ORF">P5G59_03155</name>
</gene>
<organism evidence="2 3">
    <name type="scientific">Leifsonia virtsii</name>
    <dbReference type="NCBI Taxonomy" id="3035915"/>
    <lineage>
        <taxon>Bacteria</taxon>
        <taxon>Bacillati</taxon>
        <taxon>Actinomycetota</taxon>
        <taxon>Actinomycetes</taxon>
        <taxon>Micrococcales</taxon>
        <taxon>Microbacteriaceae</taxon>
        <taxon>Leifsonia</taxon>
    </lineage>
</organism>
<dbReference type="Gene3D" id="3.20.20.190">
    <property type="entry name" value="Phosphatidylinositol (PI) phosphodiesterase"/>
    <property type="match status" value="1"/>
</dbReference>
<dbReference type="RefSeq" id="WP_301215893.1">
    <property type="nucleotide sequence ID" value="NZ_JAROCB010000001.1"/>
</dbReference>
<dbReference type="PROSITE" id="PS51704">
    <property type="entry name" value="GP_PDE"/>
    <property type="match status" value="1"/>
</dbReference>